<dbReference type="STRING" id="2769.R7QTF5"/>
<dbReference type="GO" id="GO:0005868">
    <property type="term" value="C:cytoplasmic dynein complex"/>
    <property type="evidence" value="ECO:0007669"/>
    <property type="project" value="TreeGrafter"/>
</dbReference>
<protein>
    <submittedName>
        <fullName evidence="1">Dynein light chain Tctex-type</fullName>
    </submittedName>
</protein>
<accession>R7QTF5</accession>
<dbReference type="GeneID" id="17318645"/>
<sequence length="159" mass="17877">MTENFTIPATTALRENHHLMADATRTNTHQVETDGLSHPNVTKKDDIPGAVPGPSKPWGEDFIKDVVNKTVDEVIRDSDYSHEATSIWVNQIVEIVVRSLVKVDRDNKYIVTCMVVQNLKQGMRSATSCYWSSRTDSGYSLTNERNGMYVITTVFVCQP</sequence>
<dbReference type="KEGG" id="ccp:CHC_T00009472001"/>
<dbReference type="OrthoDB" id="10059120at2759"/>
<dbReference type="RefSeq" id="XP_005710949.1">
    <property type="nucleotide sequence ID" value="XM_005710892.1"/>
</dbReference>
<dbReference type="Pfam" id="PF03645">
    <property type="entry name" value="Tctex-1"/>
    <property type="match status" value="1"/>
</dbReference>
<proteinExistence type="predicted"/>
<name>R7QTF5_CHOCR</name>
<dbReference type="PhylomeDB" id="R7QTF5"/>
<dbReference type="InterPro" id="IPR005334">
    <property type="entry name" value="Tctex-1-like"/>
</dbReference>
<dbReference type="Gene3D" id="3.30.1140.40">
    <property type="entry name" value="Tctex-1"/>
    <property type="match status" value="1"/>
</dbReference>
<dbReference type="GO" id="GO:0007018">
    <property type="term" value="P:microtubule-based movement"/>
    <property type="evidence" value="ECO:0007669"/>
    <property type="project" value="TreeGrafter"/>
</dbReference>
<dbReference type="PANTHER" id="PTHR21255">
    <property type="entry name" value="T-COMPLEX-ASSOCIATED-TESTIS-EXPRESSED 1/ DYNEIN LIGHT CHAIN"/>
    <property type="match status" value="1"/>
</dbReference>
<dbReference type="Gramene" id="CDF40655">
    <property type="protein sequence ID" value="CDF40655"/>
    <property type="gene ID" value="CHC_T00009472001"/>
</dbReference>
<dbReference type="InterPro" id="IPR038586">
    <property type="entry name" value="Tctex-1-like_sf"/>
</dbReference>
<reference evidence="2" key="1">
    <citation type="journal article" date="2013" name="Proc. Natl. Acad. Sci. U.S.A.">
        <title>Genome structure and metabolic features in the red seaweed Chondrus crispus shed light on evolution of the Archaeplastida.</title>
        <authorList>
            <person name="Collen J."/>
            <person name="Porcel B."/>
            <person name="Carre W."/>
            <person name="Ball S.G."/>
            <person name="Chaparro C."/>
            <person name="Tonon T."/>
            <person name="Barbeyron T."/>
            <person name="Michel G."/>
            <person name="Noel B."/>
            <person name="Valentin K."/>
            <person name="Elias M."/>
            <person name="Artiguenave F."/>
            <person name="Arun A."/>
            <person name="Aury J.M."/>
            <person name="Barbosa-Neto J.F."/>
            <person name="Bothwell J.H."/>
            <person name="Bouget F.Y."/>
            <person name="Brillet L."/>
            <person name="Cabello-Hurtado F."/>
            <person name="Capella-Gutierrez S."/>
            <person name="Charrier B."/>
            <person name="Cladiere L."/>
            <person name="Cock J.M."/>
            <person name="Coelho S.M."/>
            <person name="Colleoni C."/>
            <person name="Czjzek M."/>
            <person name="Da Silva C."/>
            <person name="Delage L."/>
            <person name="Denoeud F."/>
            <person name="Deschamps P."/>
            <person name="Dittami S.M."/>
            <person name="Gabaldon T."/>
            <person name="Gachon C.M."/>
            <person name="Groisillier A."/>
            <person name="Herve C."/>
            <person name="Jabbari K."/>
            <person name="Katinka M."/>
            <person name="Kloareg B."/>
            <person name="Kowalczyk N."/>
            <person name="Labadie K."/>
            <person name="Leblanc C."/>
            <person name="Lopez P.J."/>
            <person name="McLachlan D.H."/>
            <person name="Meslet-Cladiere L."/>
            <person name="Moustafa A."/>
            <person name="Nehr Z."/>
            <person name="Nyvall Collen P."/>
            <person name="Panaud O."/>
            <person name="Partensky F."/>
            <person name="Poulain J."/>
            <person name="Rensing S.A."/>
            <person name="Rousvoal S."/>
            <person name="Samson G."/>
            <person name="Symeonidi A."/>
            <person name="Weissenbach J."/>
            <person name="Zambounis A."/>
            <person name="Wincker P."/>
            <person name="Boyen C."/>
        </authorList>
    </citation>
    <scope>NUCLEOTIDE SEQUENCE [LARGE SCALE GENOMIC DNA]</scope>
    <source>
        <strain evidence="2">cv. Stackhouse</strain>
    </source>
</reference>
<evidence type="ECO:0000313" key="2">
    <source>
        <dbReference type="Proteomes" id="UP000012073"/>
    </source>
</evidence>
<dbReference type="AlphaFoldDB" id="R7QTF5"/>
<keyword evidence="2" id="KW-1185">Reference proteome</keyword>
<gene>
    <name evidence="1" type="ORF">CHC_T00009472001</name>
</gene>
<dbReference type="CDD" id="cd21455">
    <property type="entry name" value="DLC-like_DYNLT1_DYNLT3"/>
    <property type="match status" value="1"/>
</dbReference>
<dbReference type="GO" id="GO:0005737">
    <property type="term" value="C:cytoplasm"/>
    <property type="evidence" value="ECO:0007669"/>
    <property type="project" value="TreeGrafter"/>
</dbReference>
<dbReference type="GO" id="GO:0045505">
    <property type="term" value="F:dynein intermediate chain binding"/>
    <property type="evidence" value="ECO:0007669"/>
    <property type="project" value="TreeGrafter"/>
</dbReference>
<dbReference type="EMBL" id="HG002219">
    <property type="protein sequence ID" value="CDF40655.1"/>
    <property type="molecule type" value="Genomic_DNA"/>
</dbReference>
<dbReference type="Proteomes" id="UP000012073">
    <property type="component" value="Unassembled WGS sequence"/>
</dbReference>
<organism evidence="1 2">
    <name type="scientific">Chondrus crispus</name>
    <name type="common">Carrageen Irish moss</name>
    <name type="synonym">Polymorpha crispa</name>
    <dbReference type="NCBI Taxonomy" id="2769"/>
    <lineage>
        <taxon>Eukaryota</taxon>
        <taxon>Rhodophyta</taxon>
        <taxon>Florideophyceae</taxon>
        <taxon>Rhodymeniophycidae</taxon>
        <taxon>Gigartinales</taxon>
        <taxon>Gigartinaceae</taxon>
        <taxon>Chondrus</taxon>
    </lineage>
</organism>
<evidence type="ECO:0000313" key="1">
    <source>
        <dbReference type="EMBL" id="CDF40655.1"/>
    </source>
</evidence>